<keyword evidence="2" id="KW-0808">Transferase</keyword>
<accession>A0A0J1FMA6</accession>
<name>A0A0J1FMA6_9FIRM</name>
<feature type="domain" description="WAC" evidence="1">
    <location>
        <begin position="883"/>
        <end position="905"/>
    </location>
</feature>
<evidence type="ECO:0000313" key="3">
    <source>
        <dbReference type="Proteomes" id="UP000036356"/>
    </source>
</evidence>
<gene>
    <name evidence="2" type="primary">rpoA_2</name>
    <name evidence="2" type="ORF">DEAC_c36940</name>
</gene>
<evidence type="ECO:0000313" key="2">
    <source>
        <dbReference type="EMBL" id="KLU64492.1"/>
    </source>
</evidence>
<dbReference type="InterPro" id="IPR036388">
    <property type="entry name" value="WH-like_DNA-bd_sf"/>
</dbReference>
<dbReference type="Proteomes" id="UP000036356">
    <property type="component" value="Unassembled WGS sequence"/>
</dbReference>
<dbReference type="InterPro" id="IPR013324">
    <property type="entry name" value="RNA_pol_sigma_r3/r4-like"/>
</dbReference>
<dbReference type="GO" id="GO:0003899">
    <property type="term" value="F:DNA-directed RNA polymerase activity"/>
    <property type="evidence" value="ECO:0007669"/>
    <property type="project" value="UniProtKB-EC"/>
</dbReference>
<keyword evidence="2" id="KW-0804">Transcription</keyword>
<dbReference type="EC" id="2.7.7.6" evidence="2"/>
<dbReference type="PRINTS" id="PR00046">
    <property type="entry name" value="SIGMA70FCT"/>
</dbReference>
<dbReference type="AlphaFoldDB" id="A0A0J1FMA6"/>
<keyword evidence="2" id="KW-0240">DNA-directed RNA polymerase</keyword>
<dbReference type="Pfam" id="PF03118">
    <property type="entry name" value="RNA_pol_A_CTD"/>
    <property type="match status" value="2"/>
</dbReference>
<dbReference type="InterPro" id="IPR000943">
    <property type="entry name" value="RNA_pol_sigma70"/>
</dbReference>
<dbReference type="EMBL" id="LDZY01000014">
    <property type="protein sequence ID" value="KLU64492.1"/>
    <property type="molecule type" value="Genomic_DNA"/>
</dbReference>
<dbReference type="SUPFAM" id="SSF88659">
    <property type="entry name" value="Sigma3 and sigma4 domains of RNA polymerase sigma factors"/>
    <property type="match status" value="1"/>
</dbReference>
<proteinExistence type="predicted"/>
<dbReference type="GO" id="GO:0000428">
    <property type="term" value="C:DNA-directed RNA polymerase complex"/>
    <property type="evidence" value="ECO:0007669"/>
    <property type="project" value="UniProtKB-KW"/>
</dbReference>
<dbReference type="GO" id="GO:0003700">
    <property type="term" value="F:DNA-binding transcription factor activity"/>
    <property type="evidence" value="ECO:0007669"/>
    <property type="project" value="InterPro"/>
</dbReference>
<organism evidence="2 3">
    <name type="scientific">Desulfosporosinus acididurans</name>
    <dbReference type="NCBI Taxonomy" id="476652"/>
    <lineage>
        <taxon>Bacteria</taxon>
        <taxon>Bacillati</taxon>
        <taxon>Bacillota</taxon>
        <taxon>Clostridia</taxon>
        <taxon>Eubacteriales</taxon>
        <taxon>Desulfitobacteriaceae</taxon>
        <taxon>Desulfosporosinus</taxon>
    </lineage>
</organism>
<evidence type="ECO:0000259" key="1">
    <source>
        <dbReference type="PROSITE" id="PS51136"/>
    </source>
</evidence>
<dbReference type="PATRIC" id="fig|476652.3.peg.3905"/>
<dbReference type="InterPro" id="IPR007630">
    <property type="entry name" value="RNA_pol_sigma70_r4"/>
</dbReference>
<dbReference type="Gene3D" id="1.10.10.10">
    <property type="entry name" value="Winged helix-like DNA-binding domain superfamily/Winged helix DNA-binding domain"/>
    <property type="match status" value="1"/>
</dbReference>
<keyword evidence="2" id="KW-0548">Nucleotidyltransferase</keyword>
<sequence>MKYLARLDPIEKLDLSVRANNALRRAGINGVGELLDFPKENFPSLKNMGAKTVTEITEVIEQIEIIEIDPLNCNADQKLEDAVVAWFIGKDGQLYRDFPIEDIELSRRAFNCLKGAGIDYISELLDKTETDLFAIPNMGPKSVKEIIEAINLLVLQPVSTAQSFYNNDSDFGTNEFCRCIVQEIVKTIDVHAAKLYEEILPLVENCNGRFAPEVLAKEIDEPLISELYWLPLLRCAIKETILKQLELNPYGLDKFNLVRSLPSFLQNELLVDSLILELIQDSNLLCLHDQIYKQKYPTVLEYAASLPKPQDCAVLTGRLSGKTLDKIGKELYLTRERVRQIESKCINKAPTLSEDIYALVFQKYDIAKEDFILGFKESEITYNYLSIAYKKGKYLVDSLATDSDFPERFRKAAERIIYKNHVVLGGERVLRSRFELSEYILRTAGAEGLTFEEFSQFYQMLLEDLNLQDNPKFSVMDRGYSNKLAASDHVLWKYGQKLRYYNIDAYDYTDLLKGLNLSNYKNVELSTRKFFQEYPELMSDYDIQDEYELHNLLKKICRSDDYPQLHFKRMPNIEFGIADRDTQVMDLLLTLAPITNTDFAAAYEHEYGVLSQTVLANYMKNFDQFFYSGVYKIDVPMLSDIMAAKMKQLLSKEFYLLSDIRKLYVSEFPQADPKLLNPYTLKALGFRVYANYAIKDQYPSAAEYFREILTTEDIIDAQSFPKEVLNTIAYMSEVYKLKATYEILEYAPLKYVHFRRLNCAGVEKESIMDYCRKAYQAVDSQYFTVYSLRKKGFTHALDELGFGEWFYASLLSEDKEHFSYRRLGKNKLFRRSSENVSLIDFLEWIVYSSESLSLDVYELTEKLSSDYNINLEWYKIVETIKGSTMYYDTITQKVYADYDVYFEEI</sequence>
<keyword evidence="3" id="KW-1185">Reference proteome</keyword>
<dbReference type="Gene3D" id="1.10.150.20">
    <property type="entry name" value="5' to 3' exonuclease, C-terminal subdomain"/>
    <property type="match status" value="2"/>
</dbReference>
<dbReference type="GO" id="GO:0003677">
    <property type="term" value="F:DNA binding"/>
    <property type="evidence" value="ECO:0007669"/>
    <property type="project" value="InterPro"/>
</dbReference>
<dbReference type="GO" id="GO:0006352">
    <property type="term" value="P:DNA-templated transcription initiation"/>
    <property type="evidence" value="ECO:0007669"/>
    <property type="project" value="InterPro"/>
</dbReference>
<protein>
    <submittedName>
        <fullName evidence="2">DNA-directed RNA polymerase subunit alpha</fullName>
        <ecNumber evidence="2">2.7.7.6</ecNumber>
    </submittedName>
</protein>
<dbReference type="SUPFAM" id="SSF47789">
    <property type="entry name" value="C-terminal domain of RNA polymerase alpha subunit"/>
    <property type="match status" value="2"/>
</dbReference>
<reference evidence="2 3" key="1">
    <citation type="submission" date="2015-06" db="EMBL/GenBank/DDBJ databases">
        <title>Draft genome of the moderately acidophilic sulfate reducer Candidatus Desulfosporosinus acididurans strain M1.</title>
        <authorList>
            <person name="Poehlein A."/>
            <person name="Petzsch P."/>
            <person name="Johnson B.D."/>
            <person name="Schloemann M."/>
            <person name="Daniel R."/>
            <person name="Muehling M."/>
        </authorList>
    </citation>
    <scope>NUCLEOTIDE SEQUENCE [LARGE SCALE GENOMIC DNA]</scope>
    <source>
        <strain evidence="2 3">M1</strain>
    </source>
</reference>
<dbReference type="Pfam" id="PF04545">
    <property type="entry name" value="Sigma70_r4"/>
    <property type="match status" value="1"/>
</dbReference>
<dbReference type="InterPro" id="IPR013136">
    <property type="entry name" value="WSTF_Acf1_Cbp146"/>
</dbReference>
<dbReference type="InterPro" id="IPR011260">
    <property type="entry name" value="RNAP_asu_C"/>
</dbReference>
<comment type="caution">
    <text evidence="2">The sequence shown here is derived from an EMBL/GenBank/DDBJ whole genome shotgun (WGS) entry which is preliminary data.</text>
</comment>
<dbReference type="PROSITE" id="PS51136">
    <property type="entry name" value="WAC"/>
    <property type="match status" value="1"/>
</dbReference>
<dbReference type="STRING" id="476652.DEAC_c36940"/>